<gene>
    <name evidence="1" type="ORF">METZ01_LOCUS13875</name>
</gene>
<dbReference type="AlphaFoldDB" id="A0A381P275"/>
<evidence type="ECO:0000313" key="1">
    <source>
        <dbReference type="EMBL" id="SUZ61021.1"/>
    </source>
</evidence>
<dbReference type="CDD" id="cd03443">
    <property type="entry name" value="PaaI_thioesterase"/>
    <property type="match status" value="1"/>
</dbReference>
<sequence>MSDEKIAELLKWRENVPEGRLMNPGLAPFDLLGASEWSVTSSAPGRLELLCHLPEFALNPAGQLFGGFTAAYVDIASLFVAQSDVEGTPGFQSTINMRLDYFEAITETPFRVTSEVIHRRGETRLVACNMFQENVLAVYGLTTLRHQPLSEVF</sequence>
<proteinExistence type="predicted"/>
<organism evidence="1">
    <name type="scientific">marine metagenome</name>
    <dbReference type="NCBI Taxonomy" id="408172"/>
    <lineage>
        <taxon>unclassified sequences</taxon>
        <taxon>metagenomes</taxon>
        <taxon>ecological metagenomes</taxon>
    </lineage>
</organism>
<dbReference type="SUPFAM" id="SSF54637">
    <property type="entry name" value="Thioesterase/thiol ester dehydrase-isomerase"/>
    <property type="match status" value="1"/>
</dbReference>
<accession>A0A381P275</accession>
<dbReference type="InterPro" id="IPR029069">
    <property type="entry name" value="HotDog_dom_sf"/>
</dbReference>
<evidence type="ECO:0008006" key="2">
    <source>
        <dbReference type="Google" id="ProtNLM"/>
    </source>
</evidence>
<name>A0A381P275_9ZZZZ</name>
<protein>
    <recommendedName>
        <fullName evidence="2">Thioesterase domain-containing protein</fullName>
    </recommendedName>
</protein>
<reference evidence="1" key="1">
    <citation type="submission" date="2018-05" db="EMBL/GenBank/DDBJ databases">
        <authorList>
            <person name="Lanie J.A."/>
            <person name="Ng W.-L."/>
            <person name="Kazmierczak K.M."/>
            <person name="Andrzejewski T.M."/>
            <person name="Davidsen T.M."/>
            <person name="Wayne K.J."/>
            <person name="Tettelin H."/>
            <person name="Glass J.I."/>
            <person name="Rusch D."/>
            <person name="Podicherti R."/>
            <person name="Tsui H.-C.T."/>
            <person name="Winkler M.E."/>
        </authorList>
    </citation>
    <scope>NUCLEOTIDE SEQUENCE</scope>
</reference>
<dbReference type="Gene3D" id="3.10.129.10">
    <property type="entry name" value="Hotdog Thioesterase"/>
    <property type="match status" value="1"/>
</dbReference>
<dbReference type="EMBL" id="UINC01000777">
    <property type="protein sequence ID" value="SUZ61021.1"/>
    <property type="molecule type" value="Genomic_DNA"/>
</dbReference>